<feature type="domain" description="Bacterial type II secretion system protein E" evidence="2">
    <location>
        <begin position="14"/>
        <end position="263"/>
    </location>
</feature>
<dbReference type="EMBL" id="RFXN01000002">
    <property type="protein sequence ID" value="NBR93316.1"/>
    <property type="molecule type" value="Genomic_DNA"/>
</dbReference>
<evidence type="ECO:0000259" key="2">
    <source>
        <dbReference type="Pfam" id="PF00437"/>
    </source>
</evidence>
<name>A0A965GBC4_9PROT</name>
<dbReference type="AlphaFoldDB" id="A0A965GBC4"/>
<organism evidence="3 4">
    <name type="scientific">Candidatus Fonsibacter lacus</name>
    <dbReference type="NCBI Taxonomy" id="2576439"/>
    <lineage>
        <taxon>Bacteria</taxon>
        <taxon>Pseudomonadati</taxon>
        <taxon>Pseudomonadota</taxon>
        <taxon>Alphaproteobacteria</taxon>
        <taxon>Candidatus Pelagibacterales</taxon>
        <taxon>Candidatus Pelagibacterales incertae sedis</taxon>
        <taxon>Candidatus Fonsibacter</taxon>
    </lineage>
</organism>
<dbReference type="Pfam" id="PF00437">
    <property type="entry name" value="T2SSE"/>
    <property type="match status" value="1"/>
</dbReference>
<evidence type="ECO:0000313" key="3">
    <source>
        <dbReference type="EMBL" id="NBR93316.1"/>
    </source>
</evidence>
<comment type="similarity">
    <text evidence="1">Belongs to the GSP E family.</text>
</comment>
<protein>
    <submittedName>
        <fullName evidence="3">CpaF family protein</fullName>
    </submittedName>
</protein>
<proteinExistence type="inferred from homology"/>
<evidence type="ECO:0000256" key="1">
    <source>
        <dbReference type="ARBA" id="ARBA00006611"/>
    </source>
</evidence>
<dbReference type="InterPro" id="IPR050921">
    <property type="entry name" value="T4SS_GSP_E_ATPase"/>
</dbReference>
<dbReference type="Proteomes" id="UP000740727">
    <property type="component" value="Unassembled WGS sequence"/>
</dbReference>
<dbReference type="Gene3D" id="3.40.50.300">
    <property type="entry name" value="P-loop containing nucleotide triphosphate hydrolases"/>
    <property type="match status" value="1"/>
</dbReference>
<dbReference type="PANTHER" id="PTHR30486">
    <property type="entry name" value="TWITCHING MOTILITY PROTEIN PILT"/>
    <property type="match status" value="1"/>
</dbReference>
<sequence>MQNSSSSTFVNFGKLQPYLDDKSVEEIWINSPNRIFIARNGKSELAPIIISLQEIRDIAERMLAWSGRRVDLSQPFVDARLPDGSRLHVAIPDITSEYWAINIRKKVISAYSVHDLISKETVNNEIAQALILLVQSGSNILVSGATHAGKTTVLNSLLGALPAGSRLITLEEVFELTPRVPDHVAMQTRQASLEGAGEVTLRTLVRESLRMRPSHLVIGEVRGAEALDLLLALNSGVPGMASIHANSCQDALRKMSALPLLAGTNFPREFAIEAVRENIDVIIHCKQNRDGKRKIVDIALVNKNLSSSQLACESLFYWDGSEYQIGQVDFDCHRKLRRLKLDLLEYREKTGISGLGRKKIQ</sequence>
<gene>
    <name evidence="3" type="ORF">EBT44_00370</name>
</gene>
<comment type="caution">
    <text evidence="3">The sequence shown here is derived from an EMBL/GenBank/DDBJ whole genome shotgun (WGS) entry which is preliminary data.</text>
</comment>
<dbReference type="InterPro" id="IPR027417">
    <property type="entry name" value="P-loop_NTPase"/>
</dbReference>
<dbReference type="CDD" id="cd01130">
    <property type="entry name" value="VirB11-like_ATPase"/>
    <property type="match status" value="1"/>
</dbReference>
<dbReference type="SUPFAM" id="SSF52540">
    <property type="entry name" value="P-loop containing nucleoside triphosphate hydrolases"/>
    <property type="match status" value="1"/>
</dbReference>
<dbReference type="Gene3D" id="3.30.450.380">
    <property type="match status" value="1"/>
</dbReference>
<dbReference type="PANTHER" id="PTHR30486:SF6">
    <property type="entry name" value="TYPE IV PILUS RETRACTATION ATPASE PILT"/>
    <property type="match status" value="1"/>
</dbReference>
<accession>A0A965GBC4</accession>
<dbReference type="GO" id="GO:0016887">
    <property type="term" value="F:ATP hydrolysis activity"/>
    <property type="evidence" value="ECO:0007669"/>
    <property type="project" value="InterPro"/>
</dbReference>
<evidence type="ECO:0000313" key="4">
    <source>
        <dbReference type="Proteomes" id="UP000740727"/>
    </source>
</evidence>
<dbReference type="InterPro" id="IPR001482">
    <property type="entry name" value="T2SS/T4SS_dom"/>
</dbReference>
<reference evidence="3" key="1">
    <citation type="submission" date="2018-10" db="EMBL/GenBank/DDBJ databases">
        <title>Iterative Subtractive Binning of Freshwater Chronoseries Metagenomes Recovers Nearly Complete Genomes from over Four Hundred Novel Species.</title>
        <authorList>
            <person name="Rodriguez-R L.M."/>
            <person name="Tsementzi D."/>
            <person name="Luo C."/>
            <person name="Konstantinidis K.T."/>
        </authorList>
    </citation>
    <scope>NUCLEOTIDE SEQUENCE</scope>
    <source>
        <strain evidence="3">WB5_2A_028</strain>
    </source>
</reference>